<protein>
    <submittedName>
        <fullName evidence="2">Ribosomal protein L7Ae-like protein</fullName>
    </submittedName>
</protein>
<evidence type="ECO:0000313" key="3">
    <source>
        <dbReference type="Proteomes" id="UP000188603"/>
    </source>
</evidence>
<dbReference type="InterPro" id="IPR029064">
    <property type="entry name" value="Ribosomal_eL30-like_sf"/>
</dbReference>
<sequence>MSYDKVKQANKICVGVKQTKKALEQQKLKEVVVARDADPNVTAPVVELCEQHGVPVSYVESMKQLGAASNIDVGASTVGILNEETS</sequence>
<dbReference type="Proteomes" id="UP000188603">
    <property type="component" value="Chromosome"/>
</dbReference>
<name>A0A1U9K3A6_9BACL</name>
<reference evidence="2 3" key="1">
    <citation type="journal article" date="2015" name="Int. J. Syst. Evol. Microbiol.">
        <title>Novibacillus thermophilus gen. nov., sp. nov., a Gram-staining-negative and moderately thermophilic member of the family Thermoactinomycetaceae.</title>
        <authorList>
            <person name="Yang G."/>
            <person name="Chen J."/>
            <person name="Zhou S."/>
        </authorList>
    </citation>
    <scope>NUCLEOTIDE SEQUENCE [LARGE SCALE GENOMIC DNA]</scope>
    <source>
        <strain evidence="2 3">SG-1</strain>
    </source>
</reference>
<dbReference type="KEGG" id="ntr:B0W44_00650"/>
<evidence type="ECO:0000313" key="2">
    <source>
        <dbReference type="EMBL" id="AQS54523.1"/>
    </source>
</evidence>
<dbReference type="GO" id="GO:0005840">
    <property type="term" value="C:ribosome"/>
    <property type="evidence" value="ECO:0007669"/>
    <property type="project" value="UniProtKB-KW"/>
</dbReference>
<keyword evidence="2" id="KW-0689">Ribosomal protein</keyword>
<organism evidence="2 3">
    <name type="scientific">Novibacillus thermophilus</name>
    <dbReference type="NCBI Taxonomy" id="1471761"/>
    <lineage>
        <taxon>Bacteria</taxon>
        <taxon>Bacillati</taxon>
        <taxon>Bacillota</taxon>
        <taxon>Bacilli</taxon>
        <taxon>Bacillales</taxon>
        <taxon>Thermoactinomycetaceae</taxon>
        <taxon>Novibacillus</taxon>
    </lineage>
</organism>
<keyword evidence="3" id="KW-1185">Reference proteome</keyword>
<proteinExistence type="predicted"/>
<evidence type="ECO:0000259" key="1">
    <source>
        <dbReference type="Pfam" id="PF01248"/>
    </source>
</evidence>
<dbReference type="OrthoDB" id="2353623at2"/>
<gene>
    <name evidence="2" type="ORF">B0W44_00650</name>
</gene>
<dbReference type="AlphaFoldDB" id="A0A1U9K3A6"/>
<feature type="domain" description="Ribosomal protein eL8/eL30/eS12/Gadd45" evidence="1">
    <location>
        <begin position="5"/>
        <end position="85"/>
    </location>
</feature>
<dbReference type="InterPro" id="IPR004038">
    <property type="entry name" value="Ribosomal_eL8/eL30/eS12/Gad45"/>
</dbReference>
<dbReference type="STRING" id="1471761.B0W44_00650"/>
<dbReference type="Pfam" id="PF01248">
    <property type="entry name" value="Ribosomal_L7Ae"/>
    <property type="match status" value="1"/>
</dbReference>
<dbReference type="Gene3D" id="3.30.1330.30">
    <property type="match status" value="1"/>
</dbReference>
<dbReference type="SUPFAM" id="SSF55315">
    <property type="entry name" value="L30e-like"/>
    <property type="match status" value="1"/>
</dbReference>
<accession>A0A1U9K3A6</accession>
<keyword evidence="2" id="KW-0687">Ribonucleoprotein</keyword>
<dbReference type="EMBL" id="CP019699">
    <property type="protein sequence ID" value="AQS54523.1"/>
    <property type="molecule type" value="Genomic_DNA"/>
</dbReference>
<dbReference type="RefSeq" id="WP_077718342.1">
    <property type="nucleotide sequence ID" value="NZ_CP019699.1"/>
</dbReference>